<reference evidence="5" key="1">
    <citation type="submission" date="2022-06" db="EMBL/GenBank/DDBJ databases">
        <title>Genome public.</title>
        <authorList>
            <person name="Sun Q."/>
        </authorList>
    </citation>
    <scope>NUCLEOTIDE SEQUENCE</scope>
    <source>
        <strain evidence="5">CWNU-1</strain>
    </source>
</reference>
<evidence type="ECO:0000256" key="1">
    <source>
        <dbReference type="ARBA" id="ARBA00022679"/>
    </source>
</evidence>
<dbReference type="Gene3D" id="3.10.490.10">
    <property type="entry name" value="Gamma-glutamyl cyclotransferase-like"/>
    <property type="match status" value="1"/>
</dbReference>
<organism evidence="5 6">
    <name type="scientific">Streptomyces albipurpureus</name>
    <dbReference type="NCBI Taxonomy" id="2897419"/>
    <lineage>
        <taxon>Bacteria</taxon>
        <taxon>Bacillati</taxon>
        <taxon>Actinomycetota</taxon>
        <taxon>Actinomycetes</taxon>
        <taxon>Kitasatosporales</taxon>
        <taxon>Streptomycetaceae</taxon>
        <taxon>Streptomyces</taxon>
    </lineage>
</organism>
<feature type="compositionally biased region" description="Low complexity" evidence="3">
    <location>
        <begin position="1"/>
        <end position="16"/>
    </location>
</feature>
<sequence length="160" mass="17409">MTHPTTQTTPATAGHPNRLAPSPTTLFTYGTLQANDVLTALLGRIPARIPALAPGWRAAALESRVYPGLVPAPNATASGLLLTDLTPTEWRILDLFEDDRYDLREITLASGKTGWAYTWPGGEVRAEDWNLHHFTTQHLTTYAARCARIAPAFASSATDR</sequence>
<keyword evidence="1" id="KW-0808">Transferase</keyword>
<evidence type="ECO:0000256" key="3">
    <source>
        <dbReference type="SAM" id="MobiDB-lite"/>
    </source>
</evidence>
<evidence type="ECO:0000259" key="4">
    <source>
        <dbReference type="Pfam" id="PF06094"/>
    </source>
</evidence>
<evidence type="ECO:0000313" key="6">
    <source>
        <dbReference type="Proteomes" id="UP001431429"/>
    </source>
</evidence>
<dbReference type="SUPFAM" id="SSF110857">
    <property type="entry name" value="Gamma-glutamyl cyclotransferase-like"/>
    <property type="match status" value="1"/>
</dbReference>
<dbReference type="CDD" id="cd06661">
    <property type="entry name" value="GGCT_like"/>
    <property type="match status" value="1"/>
</dbReference>
<dbReference type="RefSeq" id="WP_250923927.1">
    <property type="nucleotide sequence ID" value="NZ_JAMQAW010000079.1"/>
</dbReference>
<feature type="region of interest" description="Disordered" evidence="3">
    <location>
        <begin position="1"/>
        <end position="21"/>
    </location>
</feature>
<dbReference type="InterPro" id="IPR045038">
    <property type="entry name" value="AIG2-like"/>
</dbReference>
<feature type="domain" description="Gamma-glutamylcyclotransferase AIG2-like" evidence="4">
    <location>
        <begin position="26"/>
        <end position="129"/>
    </location>
</feature>
<keyword evidence="6" id="KW-1185">Reference proteome</keyword>
<dbReference type="InterPro" id="IPR036568">
    <property type="entry name" value="GGCT-like_sf"/>
</dbReference>
<name>A0ABT0UYW5_9ACTN</name>
<dbReference type="Proteomes" id="UP001431429">
    <property type="component" value="Unassembled WGS sequence"/>
</dbReference>
<dbReference type="Pfam" id="PF06094">
    <property type="entry name" value="GGACT"/>
    <property type="match status" value="1"/>
</dbReference>
<accession>A0ABT0UYW5</accession>
<dbReference type="InterPro" id="IPR009288">
    <property type="entry name" value="AIG2-like_dom"/>
</dbReference>
<dbReference type="PANTHER" id="PTHR31544:SF2">
    <property type="entry name" value="AIG2-LIKE PROTEIN D"/>
    <property type="match status" value="1"/>
</dbReference>
<dbReference type="InterPro" id="IPR013024">
    <property type="entry name" value="GGCT-like"/>
</dbReference>
<comment type="caution">
    <text evidence="5">The sequence shown here is derived from an EMBL/GenBank/DDBJ whole genome shotgun (WGS) entry which is preliminary data.</text>
</comment>
<gene>
    <name evidence="5" type="ORF">NBG84_36095</name>
</gene>
<dbReference type="EMBL" id="JAMQAW010000079">
    <property type="protein sequence ID" value="MCM2393632.1"/>
    <property type="molecule type" value="Genomic_DNA"/>
</dbReference>
<evidence type="ECO:0000256" key="2">
    <source>
        <dbReference type="ARBA" id="ARBA00030602"/>
    </source>
</evidence>
<protein>
    <recommendedName>
        <fullName evidence="2">Putative gamma-glutamylcyclotransferase</fullName>
    </recommendedName>
</protein>
<evidence type="ECO:0000313" key="5">
    <source>
        <dbReference type="EMBL" id="MCM2393632.1"/>
    </source>
</evidence>
<dbReference type="PANTHER" id="PTHR31544">
    <property type="entry name" value="AIG2-LIKE PROTEIN D"/>
    <property type="match status" value="1"/>
</dbReference>
<proteinExistence type="predicted"/>